<evidence type="ECO:0000313" key="2">
    <source>
        <dbReference type="Proteomes" id="UP001500506"/>
    </source>
</evidence>
<dbReference type="Proteomes" id="UP001500506">
    <property type="component" value="Unassembled WGS sequence"/>
</dbReference>
<evidence type="ECO:0000313" key="1">
    <source>
        <dbReference type="EMBL" id="GAA1758572.1"/>
    </source>
</evidence>
<name>A0ABN2KKL7_9MICO</name>
<gene>
    <name evidence="1" type="ORF">GCM10009747_16670</name>
</gene>
<sequence>MGSEARRGFIGLSVGAAADCGLRAARNGAGVRRPGCGCLPPTGTRTSVVSAALNPDCADRVRVRCPAILTLAEAAMIARPPNG</sequence>
<organism evidence="1 2">
    <name type="scientific">Agromyces humatus</name>
    <dbReference type="NCBI Taxonomy" id="279573"/>
    <lineage>
        <taxon>Bacteria</taxon>
        <taxon>Bacillati</taxon>
        <taxon>Actinomycetota</taxon>
        <taxon>Actinomycetes</taxon>
        <taxon>Micrococcales</taxon>
        <taxon>Microbacteriaceae</taxon>
        <taxon>Agromyces</taxon>
    </lineage>
</organism>
<keyword evidence="2" id="KW-1185">Reference proteome</keyword>
<dbReference type="EMBL" id="BAAANH010000003">
    <property type="protein sequence ID" value="GAA1758572.1"/>
    <property type="molecule type" value="Genomic_DNA"/>
</dbReference>
<proteinExistence type="predicted"/>
<comment type="caution">
    <text evidence="1">The sequence shown here is derived from an EMBL/GenBank/DDBJ whole genome shotgun (WGS) entry which is preliminary data.</text>
</comment>
<reference evidence="1 2" key="1">
    <citation type="journal article" date="2019" name="Int. J. Syst. Evol. Microbiol.">
        <title>The Global Catalogue of Microorganisms (GCM) 10K type strain sequencing project: providing services to taxonomists for standard genome sequencing and annotation.</title>
        <authorList>
            <consortium name="The Broad Institute Genomics Platform"/>
            <consortium name="The Broad Institute Genome Sequencing Center for Infectious Disease"/>
            <person name="Wu L."/>
            <person name="Ma J."/>
        </authorList>
    </citation>
    <scope>NUCLEOTIDE SEQUENCE [LARGE SCALE GENOMIC DNA]</scope>
    <source>
        <strain evidence="1 2">JCM 14319</strain>
    </source>
</reference>
<accession>A0ABN2KKL7</accession>
<evidence type="ECO:0008006" key="3">
    <source>
        <dbReference type="Google" id="ProtNLM"/>
    </source>
</evidence>
<protein>
    <recommendedName>
        <fullName evidence="3">Twin-arginine translocation signal domain-containing protein</fullName>
    </recommendedName>
</protein>